<evidence type="ECO:0000313" key="2">
    <source>
        <dbReference type="Proteomes" id="UP000663671"/>
    </source>
</evidence>
<evidence type="ECO:0000313" key="1">
    <source>
        <dbReference type="EMBL" id="QSS59137.1"/>
    </source>
</evidence>
<gene>
    <name evidence="1" type="ORF">I7I51_08569</name>
</gene>
<dbReference type="AlphaFoldDB" id="A0A8A1M4L8"/>
<dbReference type="Proteomes" id="UP000663671">
    <property type="component" value="Chromosome 2"/>
</dbReference>
<organism evidence="1 2">
    <name type="scientific">Ajellomyces capsulatus</name>
    <name type="common">Darling's disease fungus</name>
    <name type="synonym">Histoplasma capsulatum</name>
    <dbReference type="NCBI Taxonomy" id="5037"/>
    <lineage>
        <taxon>Eukaryota</taxon>
        <taxon>Fungi</taxon>
        <taxon>Dikarya</taxon>
        <taxon>Ascomycota</taxon>
        <taxon>Pezizomycotina</taxon>
        <taxon>Eurotiomycetes</taxon>
        <taxon>Eurotiomycetidae</taxon>
        <taxon>Onygenales</taxon>
        <taxon>Ajellomycetaceae</taxon>
        <taxon>Histoplasma</taxon>
    </lineage>
</organism>
<proteinExistence type="predicted"/>
<accession>A0A8A1M4L8</accession>
<reference evidence="1" key="1">
    <citation type="submission" date="2021-01" db="EMBL/GenBank/DDBJ databases">
        <title>Chromosome-level genome assembly of a human fungal pathogen reveals clustering of transcriptionally co-regulated genes.</title>
        <authorList>
            <person name="Voorhies M."/>
            <person name="Cohen S."/>
            <person name="Shea T.P."/>
            <person name="Petrus S."/>
            <person name="Munoz J.F."/>
            <person name="Poplawski S."/>
            <person name="Goldman W.E."/>
            <person name="Michael T."/>
            <person name="Cuomo C.A."/>
            <person name="Sil A."/>
            <person name="Beyhan S."/>
        </authorList>
    </citation>
    <scope>NUCLEOTIDE SEQUENCE</scope>
    <source>
        <strain evidence="1">WU24</strain>
    </source>
</reference>
<protein>
    <submittedName>
        <fullName evidence="1">Uncharacterized protein</fullName>
    </submittedName>
</protein>
<dbReference type="EMBL" id="CP069109">
    <property type="protein sequence ID" value="QSS59137.1"/>
    <property type="molecule type" value="Genomic_DNA"/>
</dbReference>
<sequence>MASTSPLRVHVHLHQITRRQFGWGIYPDEIPTSNLMPACKAHIPDLGRDDFFFVFEPKRTPEVTKTLNQRFLYISADSVGVAVCLPNATGDRSPGATISRSG</sequence>
<dbReference type="VEuPathDB" id="FungiDB:I7I51_08569"/>
<name>A0A8A1M4L8_AJECA</name>